<name>A0A4Q2D6E8_9AGAR</name>
<reference evidence="10 11" key="1">
    <citation type="submission" date="2019-01" db="EMBL/GenBank/DDBJ databases">
        <title>Draft genome sequence of Psathyrella aberdarensis IHI B618.</title>
        <authorList>
            <person name="Buettner E."/>
            <person name="Kellner H."/>
        </authorList>
    </citation>
    <scope>NUCLEOTIDE SEQUENCE [LARGE SCALE GENOMIC DNA]</scope>
    <source>
        <strain evidence="10 11">IHI B618</strain>
    </source>
</reference>
<dbReference type="EMBL" id="SDEE01000763">
    <property type="protein sequence ID" value="RXW14111.1"/>
    <property type="molecule type" value="Genomic_DNA"/>
</dbReference>
<proteinExistence type="inferred from homology"/>
<dbReference type="SMART" id="SM00490">
    <property type="entry name" value="HELICc"/>
    <property type="match status" value="1"/>
</dbReference>
<dbReference type="STRING" id="2316362.A0A4Q2D6E8"/>
<evidence type="ECO:0000256" key="7">
    <source>
        <dbReference type="ARBA" id="ARBA00034808"/>
    </source>
</evidence>
<dbReference type="GO" id="GO:0009378">
    <property type="term" value="F:four-way junction helicase activity"/>
    <property type="evidence" value="ECO:0007669"/>
    <property type="project" value="TreeGrafter"/>
</dbReference>
<comment type="catalytic activity">
    <reaction evidence="6">
        <text>Couples ATP hydrolysis with the unwinding of duplex DNA by translocating in the 3'-5' direction.</text>
        <dbReference type="EC" id="5.6.2.4"/>
    </reaction>
</comment>
<dbReference type="SUPFAM" id="SSF52540">
    <property type="entry name" value="P-loop containing nucleoside triphosphate hydrolases"/>
    <property type="match status" value="1"/>
</dbReference>
<dbReference type="InterPro" id="IPR027417">
    <property type="entry name" value="P-loop_NTPase"/>
</dbReference>
<evidence type="ECO:0000256" key="4">
    <source>
        <dbReference type="ARBA" id="ARBA00023125"/>
    </source>
</evidence>
<dbReference type="Proteomes" id="UP000290288">
    <property type="component" value="Unassembled WGS sequence"/>
</dbReference>
<evidence type="ECO:0000256" key="5">
    <source>
        <dbReference type="ARBA" id="ARBA00023235"/>
    </source>
</evidence>
<evidence type="ECO:0000256" key="3">
    <source>
        <dbReference type="ARBA" id="ARBA00022840"/>
    </source>
</evidence>
<dbReference type="InterPro" id="IPR014001">
    <property type="entry name" value="Helicase_ATP-bd"/>
</dbReference>
<sequence length="507" mass="57101">MEAPETQDEAQSDKSSALTLPSVLKISSASRARELYEARIPLANRVPEKFWDGYTGKERLCGLKAILALHLVSDGQLVPREFQLKATIALCTGKDVLVDVGTGYGKTFCMILPALLSPRSISLVVSPLKKLQEMQVLEFRKYGVSALAINEDTPKDPKLWKDIAKGRYRVLVVQAEQFFIDKGHWPKLARQLNVRDFAKLIKYFLVDEVHSVYTLGMDLHGDTAFRPAWRYLAELRTKLGSKVAVAALSGTLPKHIKKVVKELLQFDDDRLCSLKLSCNRPNIAYALHEVVKDLSDYRNLDFLLSDETGARLDGQQRRKGIVFHDSVDGAIAAKVFQDSQLPPDRRGRGIIRHYNAQMSAEYLQKVYDDFRDPNGRCEILHATEAASTGLDIRDICWVVQYGLPREMTITQQRGGRCGRDGVTPSIYLVMYESWTREVDLSAALDEERKSNGNLDPDRPICGKITDKIKKRDRTGVSMLKLVQQPHKCIRKAFADSNDDTTSDGLFL</sequence>
<dbReference type="EC" id="5.6.2.4" evidence="7"/>
<keyword evidence="11" id="KW-1185">Reference proteome</keyword>
<keyword evidence="2" id="KW-0547">Nucleotide-binding</keyword>
<dbReference type="InterPro" id="IPR001650">
    <property type="entry name" value="Helicase_C-like"/>
</dbReference>
<dbReference type="GO" id="GO:0005694">
    <property type="term" value="C:chromosome"/>
    <property type="evidence" value="ECO:0007669"/>
    <property type="project" value="TreeGrafter"/>
</dbReference>
<evidence type="ECO:0000313" key="10">
    <source>
        <dbReference type="EMBL" id="RXW14111.1"/>
    </source>
</evidence>
<keyword evidence="3" id="KW-0067">ATP-binding</keyword>
<dbReference type="GO" id="GO:0005524">
    <property type="term" value="F:ATP binding"/>
    <property type="evidence" value="ECO:0007669"/>
    <property type="project" value="UniProtKB-KW"/>
</dbReference>
<evidence type="ECO:0000313" key="11">
    <source>
        <dbReference type="Proteomes" id="UP000290288"/>
    </source>
</evidence>
<dbReference type="SMART" id="SM00487">
    <property type="entry name" value="DEXDc"/>
    <property type="match status" value="1"/>
</dbReference>
<evidence type="ECO:0000259" key="8">
    <source>
        <dbReference type="PROSITE" id="PS51192"/>
    </source>
</evidence>
<dbReference type="PROSITE" id="PS51192">
    <property type="entry name" value="HELICASE_ATP_BIND_1"/>
    <property type="match status" value="1"/>
</dbReference>
<dbReference type="Pfam" id="PF00271">
    <property type="entry name" value="Helicase_C"/>
    <property type="match status" value="1"/>
</dbReference>
<dbReference type="Pfam" id="PF00270">
    <property type="entry name" value="DEAD"/>
    <property type="match status" value="1"/>
</dbReference>
<dbReference type="GO" id="GO:0003677">
    <property type="term" value="F:DNA binding"/>
    <property type="evidence" value="ECO:0007669"/>
    <property type="project" value="UniProtKB-KW"/>
</dbReference>
<dbReference type="PROSITE" id="PS51194">
    <property type="entry name" value="HELICASE_CTER"/>
    <property type="match status" value="1"/>
</dbReference>
<dbReference type="Gene3D" id="3.40.50.300">
    <property type="entry name" value="P-loop containing nucleotide triphosphate hydrolases"/>
    <property type="match status" value="2"/>
</dbReference>
<gene>
    <name evidence="10" type="ORF">EST38_g11747</name>
</gene>
<protein>
    <recommendedName>
        <fullName evidence="7">DNA 3'-5' helicase</fullName>
        <ecNumber evidence="7">5.6.2.4</ecNumber>
    </recommendedName>
</protein>
<feature type="domain" description="Helicase C-terminal" evidence="9">
    <location>
        <begin position="296"/>
        <end position="460"/>
    </location>
</feature>
<evidence type="ECO:0000259" key="9">
    <source>
        <dbReference type="PROSITE" id="PS51194"/>
    </source>
</evidence>
<dbReference type="GO" id="GO:0005737">
    <property type="term" value="C:cytoplasm"/>
    <property type="evidence" value="ECO:0007669"/>
    <property type="project" value="TreeGrafter"/>
</dbReference>
<keyword evidence="5" id="KW-0413">Isomerase</keyword>
<feature type="domain" description="Helicase ATP-binding" evidence="8">
    <location>
        <begin position="87"/>
        <end position="270"/>
    </location>
</feature>
<dbReference type="GO" id="GO:0043138">
    <property type="term" value="F:3'-5' DNA helicase activity"/>
    <property type="evidence" value="ECO:0007669"/>
    <property type="project" value="UniProtKB-EC"/>
</dbReference>
<organism evidence="10 11">
    <name type="scientific">Candolleomyces aberdarensis</name>
    <dbReference type="NCBI Taxonomy" id="2316362"/>
    <lineage>
        <taxon>Eukaryota</taxon>
        <taxon>Fungi</taxon>
        <taxon>Dikarya</taxon>
        <taxon>Basidiomycota</taxon>
        <taxon>Agaricomycotina</taxon>
        <taxon>Agaricomycetes</taxon>
        <taxon>Agaricomycetidae</taxon>
        <taxon>Agaricales</taxon>
        <taxon>Agaricineae</taxon>
        <taxon>Psathyrellaceae</taxon>
        <taxon>Candolleomyces</taxon>
    </lineage>
</organism>
<comment type="caution">
    <text evidence="10">The sequence shown here is derived from an EMBL/GenBank/DDBJ whole genome shotgun (WGS) entry which is preliminary data.</text>
</comment>
<dbReference type="AlphaFoldDB" id="A0A4Q2D6E8"/>
<evidence type="ECO:0000256" key="1">
    <source>
        <dbReference type="ARBA" id="ARBA00005446"/>
    </source>
</evidence>
<dbReference type="OrthoDB" id="5952536at2759"/>
<evidence type="ECO:0000256" key="6">
    <source>
        <dbReference type="ARBA" id="ARBA00034617"/>
    </source>
</evidence>
<evidence type="ECO:0000256" key="2">
    <source>
        <dbReference type="ARBA" id="ARBA00022741"/>
    </source>
</evidence>
<dbReference type="GO" id="GO:0000724">
    <property type="term" value="P:double-strand break repair via homologous recombination"/>
    <property type="evidence" value="ECO:0007669"/>
    <property type="project" value="TreeGrafter"/>
</dbReference>
<comment type="similarity">
    <text evidence="1">Belongs to the helicase family. RecQ subfamily.</text>
</comment>
<dbReference type="PANTHER" id="PTHR13710">
    <property type="entry name" value="DNA HELICASE RECQ FAMILY MEMBER"/>
    <property type="match status" value="1"/>
</dbReference>
<dbReference type="InterPro" id="IPR011545">
    <property type="entry name" value="DEAD/DEAH_box_helicase_dom"/>
</dbReference>
<keyword evidence="4" id="KW-0238">DNA-binding</keyword>
<dbReference type="PANTHER" id="PTHR13710:SF105">
    <property type="entry name" value="ATP-DEPENDENT DNA HELICASE Q1"/>
    <property type="match status" value="1"/>
</dbReference>
<accession>A0A4Q2D6E8</accession>